<dbReference type="NCBIfam" id="NF005710">
    <property type="entry name" value="PRK07522.1"/>
    <property type="match status" value="1"/>
</dbReference>
<comment type="cofactor">
    <cofactor evidence="1">
        <name>Zn(2+)</name>
        <dbReference type="ChEBI" id="CHEBI:29105"/>
    </cofactor>
</comment>
<dbReference type="NCBIfam" id="TIGR01892">
    <property type="entry name" value="AcOrn-deacetyl"/>
    <property type="match status" value="1"/>
</dbReference>
<evidence type="ECO:0000256" key="1">
    <source>
        <dbReference type="ARBA" id="ARBA00001947"/>
    </source>
</evidence>
<comment type="similarity">
    <text evidence="2">Belongs to the peptidase M20A family. ArgE subfamily.</text>
</comment>
<dbReference type="SUPFAM" id="SSF55031">
    <property type="entry name" value="Bacterial exopeptidase dimerisation domain"/>
    <property type="match status" value="1"/>
</dbReference>
<keyword evidence="12" id="KW-1185">Reference proteome</keyword>
<keyword evidence="4" id="KW-0055">Arginine biosynthesis</keyword>
<dbReference type="InterPro" id="IPR036264">
    <property type="entry name" value="Bact_exopeptidase_dim_dom"/>
</dbReference>
<keyword evidence="7 11" id="KW-0378">Hydrolase</keyword>
<dbReference type="GO" id="GO:0008777">
    <property type="term" value="F:acetylornithine deacetylase activity"/>
    <property type="evidence" value="ECO:0007669"/>
    <property type="project" value="UniProtKB-EC"/>
</dbReference>
<dbReference type="Pfam" id="PF01546">
    <property type="entry name" value="Peptidase_M20"/>
    <property type="match status" value="1"/>
</dbReference>
<dbReference type="Gene3D" id="3.40.630.10">
    <property type="entry name" value="Zn peptidases"/>
    <property type="match status" value="1"/>
</dbReference>
<evidence type="ECO:0000256" key="9">
    <source>
        <dbReference type="ARBA" id="ARBA00023285"/>
    </source>
</evidence>
<sequence length="395" mass="42320">MTHTLTGPSPDLLEETIEILRNLVGFDSISGRSTHPILGYVRDYLAAHGVETTLSYDDTGERANLFATIGPQIDGGVVLNGHTDVVPVDGQVWATDPFVLTRMGNQLFGRGSVDMKGFLACVLASVPVFQAAELKHPIHIAFSYDEEIGGLGMPVLLDAMAGETYRPEVVIVGEPTNMTIVTGHKGGYEMRTEVIGHAVHSCDPTKGANAINAATKLIAKIEEMGTNRAAHPIANSAFDPAYPTFNIGTIEGGAARNATAGWCNFKWEYRPMPGEDGAAVITEVAEFAETEILPALRAIAPDTDIRIITETAVPPLDDRNAAKAAEFVSALTGINDTRVVSFGTDAGYFSDAAYSTVVFGPGDINRAHKPDEFITVEELTEGLDFLKRLSDRLSQ</sequence>
<protein>
    <submittedName>
        <fullName evidence="11">Acetylornithine deacetylase</fullName>
        <ecNumber evidence="11">3.5.1.16</ecNumber>
    </submittedName>
</protein>
<keyword evidence="3" id="KW-0963">Cytoplasm</keyword>
<dbReference type="PANTHER" id="PTHR43808">
    <property type="entry name" value="ACETYLORNITHINE DEACETYLASE"/>
    <property type="match status" value="1"/>
</dbReference>
<keyword evidence="5" id="KW-0028">Amino-acid biosynthesis</keyword>
<evidence type="ECO:0000313" key="12">
    <source>
        <dbReference type="Proteomes" id="UP001623232"/>
    </source>
</evidence>
<dbReference type="InterPro" id="IPR011650">
    <property type="entry name" value="Peptidase_M20_dimer"/>
</dbReference>
<dbReference type="InterPro" id="IPR050072">
    <property type="entry name" value="Peptidase_M20A"/>
</dbReference>
<dbReference type="InterPro" id="IPR010169">
    <property type="entry name" value="AcOrn-deacetyl"/>
</dbReference>
<dbReference type="SUPFAM" id="SSF53187">
    <property type="entry name" value="Zn-dependent exopeptidases"/>
    <property type="match status" value="1"/>
</dbReference>
<evidence type="ECO:0000313" key="11">
    <source>
        <dbReference type="EMBL" id="WZK88622.1"/>
    </source>
</evidence>
<feature type="domain" description="Peptidase M20 dimerisation" evidence="10">
    <location>
        <begin position="182"/>
        <end position="291"/>
    </location>
</feature>
<evidence type="ECO:0000256" key="5">
    <source>
        <dbReference type="ARBA" id="ARBA00022605"/>
    </source>
</evidence>
<dbReference type="Pfam" id="PF07687">
    <property type="entry name" value="M20_dimer"/>
    <property type="match status" value="1"/>
</dbReference>
<name>A0ABZ2XTF0_9RHOB</name>
<dbReference type="Gene3D" id="3.30.70.360">
    <property type="match status" value="1"/>
</dbReference>
<dbReference type="EMBL" id="CP123584">
    <property type="protein sequence ID" value="WZK88622.1"/>
    <property type="molecule type" value="Genomic_DNA"/>
</dbReference>
<dbReference type="InterPro" id="IPR001261">
    <property type="entry name" value="ArgE/DapE_CS"/>
</dbReference>
<dbReference type="EC" id="3.5.1.16" evidence="11"/>
<evidence type="ECO:0000256" key="3">
    <source>
        <dbReference type="ARBA" id="ARBA00022490"/>
    </source>
</evidence>
<dbReference type="PROSITE" id="PS00759">
    <property type="entry name" value="ARGE_DAPE_CPG2_2"/>
    <property type="match status" value="1"/>
</dbReference>
<evidence type="ECO:0000256" key="6">
    <source>
        <dbReference type="ARBA" id="ARBA00022723"/>
    </source>
</evidence>
<organism evidence="11 12">
    <name type="scientific">Aliisedimentitalea scapharcae</name>
    <dbReference type="NCBI Taxonomy" id="1524259"/>
    <lineage>
        <taxon>Bacteria</taxon>
        <taxon>Pseudomonadati</taxon>
        <taxon>Pseudomonadota</taxon>
        <taxon>Alphaproteobacteria</taxon>
        <taxon>Rhodobacterales</taxon>
        <taxon>Roseobacteraceae</taxon>
        <taxon>Aliisedimentitalea</taxon>
    </lineage>
</organism>
<keyword evidence="6" id="KW-0479">Metal-binding</keyword>
<evidence type="ECO:0000256" key="8">
    <source>
        <dbReference type="ARBA" id="ARBA00022833"/>
    </source>
</evidence>
<dbReference type="InterPro" id="IPR002933">
    <property type="entry name" value="Peptidase_M20"/>
</dbReference>
<proteinExistence type="inferred from homology"/>
<reference evidence="11 12" key="1">
    <citation type="submission" date="2023-04" db="EMBL/GenBank/DDBJ databases">
        <title>Complete genome sequence of Alisedimentitalea scapharcae.</title>
        <authorList>
            <person name="Rong J.-C."/>
            <person name="Yi M.-L."/>
            <person name="Zhao Q."/>
        </authorList>
    </citation>
    <scope>NUCLEOTIDE SEQUENCE [LARGE SCALE GENOMIC DNA]</scope>
    <source>
        <strain evidence="11 12">KCTC 42119</strain>
    </source>
</reference>
<keyword evidence="9" id="KW-0170">Cobalt</keyword>
<evidence type="ECO:0000256" key="7">
    <source>
        <dbReference type="ARBA" id="ARBA00022801"/>
    </source>
</evidence>
<accession>A0ABZ2XTF0</accession>
<dbReference type="Proteomes" id="UP001623232">
    <property type="component" value="Chromosome"/>
</dbReference>
<dbReference type="PANTHER" id="PTHR43808:SF31">
    <property type="entry name" value="N-ACETYL-L-CITRULLINE DEACETYLASE"/>
    <property type="match status" value="1"/>
</dbReference>
<keyword evidence="8" id="KW-0862">Zinc</keyword>
<evidence type="ECO:0000256" key="2">
    <source>
        <dbReference type="ARBA" id="ARBA00005691"/>
    </source>
</evidence>
<evidence type="ECO:0000259" key="10">
    <source>
        <dbReference type="Pfam" id="PF07687"/>
    </source>
</evidence>
<dbReference type="CDD" id="cd03894">
    <property type="entry name" value="M20_ArgE"/>
    <property type="match status" value="1"/>
</dbReference>
<gene>
    <name evidence="11" type="primary">argE</name>
    <name evidence="11" type="ORF">QEZ52_18770</name>
</gene>
<evidence type="ECO:0000256" key="4">
    <source>
        <dbReference type="ARBA" id="ARBA00022571"/>
    </source>
</evidence>
<dbReference type="RefSeq" id="WP_406646071.1">
    <property type="nucleotide sequence ID" value="NZ_CP123584.1"/>
</dbReference>